<evidence type="ECO:0000256" key="5">
    <source>
        <dbReference type="ARBA" id="ARBA00023146"/>
    </source>
</evidence>
<feature type="binding site" evidence="8">
    <location>
        <begin position="261"/>
        <end position="262"/>
    </location>
    <ligand>
        <name>L-histidine</name>
        <dbReference type="ChEBI" id="CHEBI:57595"/>
    </ligand>
</feature>
<dbReference type="Gene3D" id="3.30.930.10">
    <property type="entry name" value="Bira Bifunctional Protein, Domain 2"/>
    <property type="match status" value="1"/>
</dbReference>
<dbReference type="NCBIfam" id="TIGR00442">
    <property type="entry name" value="hisS"/>
    <property type="match status" value="1"/>
</dbReference>
<dbReference type="PANTHER" id="PTHR43707:SF1">
    <property type="entry name" value="HISTIDINE--TRNA LIGASE, MITOCHONDRIAL-RELATED"/>
    <property type="match status" value="1"/>
</dbReference>
<comment type="similarity">
    <text evidence="1 7">Belongs to the class-II aminoacyl-tRNA synthetase family.</text>
</comment>
<dbReference type="SUPFAM" id="SSF52954">
    <property type="entry name" value="Class II aaRS ABD-related"/>
    <property type="match status" value="1"/>
</dbReference>
<dbReference type="EC" id="6.1.1.21" evidence="7"/>
<keyword evidence="7" id="KW-0436">Ligase</keyword>
<dbReference type="Gene3D" id="3.40.50.800">
    <property type="entry name" value="Anticodon-binding domain"/>
    <property type="match status" value="1"/>
</dbReference>
<dbReference type="GO" id="GO:0004821">
    <property type="term" value="F:histidine-tRNA ligase activity"/>
    <property type="evidence" value="ECO:0007669"/>
    <property type="project" value="UniProtKB-UniRule"/>
</dbReference>
<name>A0A559KJC8_9MOLU</name>
<dbReference type="AlphaFoldDB" id="A0A559KJC8"/>
<reference evidence="10 11" key="1">
    <citation type="submission" date="2019-06" db="EMBL/GenBank/DDBJ databases">
        <title>Draft Genome Sequence of Candidatus Phytoplasma pini-Related Strain MDPP: A Resource for Comparative Genomics of Gymnosperm-infecting Phytoplasmas.</title>
        <authorList>
            <person name="Cai W."/>
            <person name="Costanzo S."/>
            <person name="Shao J."/>
            <person name="Zhao Y."/>
            <person name="Davis R."/>
        </authorList>
    </citation>
    <scope>NUCLEOTIDE SEQUENCE [LARGE SCALE GENOMIC DNA]</scope>
    <source>
        <strain evidence="10 11">MDPP</strain>
    </source>
</reference>
<feature type="binding site" evidence="8">
    <location>
        <position position="126"/>
    </location>
    <ligand>
        <name>L-histidine</name>
        <dbReference type="ChEBI" id="CHEBI:57595"/>
    </ligand>
</feature>
<feature type="binding site" evidence="8">
    <location>
        <begin position="80"/>
        <end position="82"/>
    </location>
    <ligand>
        <name>L-histidine</name>
        <dbReference type="ChEBI" id="CHEBI:57595"/>
    </ligand>
</feature>
<dbReference type="InterPro" id="IPR015807">
    <property type="entry name" value="His-tRNA-ligase"/>
</dbReference>
<organism evidence="10 11">
    <name type="scientific">Candidatus Phytoplasma pini</name>
    <dbReference type="NCBI Taxonomy" id="267362"/>
    <lineage>
        <taxon>Bacteria</taxon>
        <taxon>Bacillati</taxon>
        <taxon>Mycoplasmatota</taxon>
        <taxon>Mollicutes</taxon>
        <taxon>Acholeplasmatales</taxon>
        <taxon>Acholeplasmataceae</taxon>
        <taxon>Candidatus Phytoplasma</taxon>
    </lineage>
</organism>
<dbReference type="InterPro" id="IPR045864">
    <property type="entry name" value="aa-tRNA-synth_II/BPL/LPL"/>
</dbReference>
<comment type="caution">
    <text evidence="10">The sequence shown here is derived from an EMBL/GenBank/DDBJ whole genome shotgun (WGS) entry which is preliminary data.</text>
</comment>
<dbReference type="GO" id="GO:0005737">
    <property type="term" value="C:cytoplasm"/>
    <property type="evidence" value="ECO:0007669"/>
    <property type="project" value="UniProtKB-SubCell"/>
</dbReference>
<comment type="catalytic activity">
    <reaction evidence="6 7">
        <text>tRNA(His) + L-histidine + ATP = L-histidyl-tRNA(His) + AMP + diphosphate + H(+)</text>
        <dbReference type="Rhea" id="RHEA:17313"/>
        <dbReference type="Rhea" id="RHEA-COMP:9665"/>
        <dbReference type="Rhea" id="RHEA-COMP:9689"/>
        <dbReference type="ChEBI" id="CHEBI:15378"/>
        <dbReference type="ChEBI" id="CHEBI:30616"/>
        <dbReference type="ChEBI" id="CHEBI:33019"/>
        <dbReference type="ChEBI" id="CHEBI:57595"/>
        <dbReference type="ChEBI" id="CHEBI:78442"/>
        <dbReference type="ChEBI" id="CHEBI:78527"/>
        <dbReference type="ChEBI" id="CHEBI:456215"/>
        <dbReference type="EC" id="6.1.1.21"/>
    </reaction>
</comment>
<evidence type="ECO:0000259" key="9">
    <source>
        <dbReference type="PROSITE" id="PS50862"/>
    </source>
</evidence>
<dbReference type="InterPro" id="IPR041715">
    <property type="entry name" value="HisRS-like_core"/>
</dbReference>
<feature type="domain" description="Aminoacyl-transfer RNA synthetases class-II family profile" evidence="9">
    <location>
        <begin position="23"/>
        <end position="344"/>
    </location>
</feature>
<dbReference type="CDD" id="cd00773">
    <property type="entry name" value="HisRS-like_core"/>
    <property type="match status" value="1"/>
</dbReference>
<evidence type="ECO:0000256" key="4">
    <source>
        <dbReference type="ARBA" id="ARBA00022840"/>
    </source>
</evidence>
<sequence>MIIKKIKGTHDLLFSSLEKWKIVEDKLKELLEIYNFQEIRTPILEYDEVFYRSAEHSEMVLKETFKFQDKKGRTLVLRPEGTASVVRSYVENKLDSIKDILYKFYYYGPFFRYERPQKNRYRQFHQFGIEIINIKNVFQEVEVFFLLQEILSMFSLEKAKIQINTLGDIATRNNFLKIFTSYIYSNQESLCILCLQRIKRNILRIFDCKECQNKNFLKKSPVILDYLTIEANSKFKNIFRLLKKTNINFEINPRLVRGLDYYTDLVFEIVLPKNNDKNIVLGGGGNYNELIESFGGKKTNSMGFAFGIERLISVLEENSFFEYRINSNKIDIYLLNLDNQAILKSFFWLKDLRFHKIKSNMNYELSCFDTMLKKALQNNPRYIIFLGQKEIKSNRINIKNIDKKITYVVNEEELINFLRKELSNK</sequence>
<dbReference type="Pfam" id="PF13393">
    <property type="entry name" value="tRNA-synt_His"/>
    <property type="match status" value="2"/>
</dbReference>
<evidence type="ECO:0000256" key="2">
    <source>
        <dbReference type="ARBA" id="ARBA00022490"/>
    </source>
</evidence>
<dbReference type="SUPFAM" id="SSF55681">
    <property type="entry name" value="Class II aaRS and biotin synthetases"/>
    <property type="match status" value="1"/>
</dbReference>
<feature type="binding site" evidence="8">
    <location>
        <position position="112"/>
    </location>
    <ligand>
        <name>L-histidine</name>
        <dbReference type="ChEBI" id="CHEBI:57595"/>
    </ligand>
</feature>
<dbReference type="InterPro" id="IPR004516">
    <property type="entry name" value="HisRS/HisZ"/>
</dbReference>
<dbReference type="Pfam" id="PF03129">
    <property type="entry name" value="HGTP_anticodon"/>
    <property type="match status" value="1"/>
</dbReference>
<dbReference type="InterPro" id="IPR004154">
    <property type="entry name" value="Anticodon-bd"/>
</dbReference>
<evidence type="ECO:0000256" key="1">
    <source>
        <dbReference type="ARBA" id="ARBA00008226"/>
    </source>
</evidence>
<dbReference type="InterPro" id="IPR006195">
    <property type="entry name" value="aa-tRNA-synth_II"/>
</dbReference>
<feature type="binding site" evidence="8">
    <location>
        <position position="130"/>
    </location>
    <ligand>
        <name>L-histidine</name>
        <dbReference type="ChEBI" id="CHEBI:57595"/>
    </ligand>
</feature>
<keyword evidence="5 7" id="KW-0030">Aminoacyl-tRNA synthetase</keyword>
<dbReference type="Proteomes" id="UP000320078">
    <property type="component" value="Unassembled WGS sequence"/>
</dbReference>
<keyword evidence="2 7" id="KW-0963">Cytoplasm</keyword>
<dbReference type="InterPro" id="IPR036621">
    <property type="entry name" value="Anticodon-bd_dom_sf"/>
</dbReference>
<dbReference type="GO" id="GO:0005524">
    <property type="term" value="F:ATP binding"/>
    <property type="evidence" value="ECO:0007669"/>
    <property type="project" value="UniProtKB-UniRule"/>
</dbReference>
<dbReference type="PIRSF" id="PIRSF001549">
    <property type="entry name" value="His-tRNA_synth"/>
    <property type="match status" value="1"/>
</dbReference>
<accession>A0A559KJC8</accession>
<keyword evidence="4 7" id="KW-0067">ATP-binding</keyword>
<keyword evidence="7" id="KW-0648">Protein biosynthesis</keyword>
<comment type="subcellular location">
    <subcellularLocation>
        <location evidence="7">Cytoplasm</location>
    </subcellularLocation>
</comment>
<dbReference type="EMBL" id="VIAE01000005">
    <property type="protein sequence ID" value="TVY12230.1"/>
    <property type="molecule type" value="Genomic_DNA"/>
</dbReference>
<evidence type="ECO:0000256" key="7">
    <source>
        <dbReference type="HAMAP-Rule" id="MF_00127"/>
    </source>
</evidence>
<proteinExistence type="inferred from homology"/>
<evidence type="ECO:0000256" key="6">
    <source>
        <dbReference type="ARBA" id="ARBA00047639"/>
    </source>
</evidence>
<evidence type="ECO:0000256" key="8">
    <source>
        <dbReference type="PIRSR" id="PIRSR001549-1"/>
    </source>
</evidence>
<keyword evidence="11" id="KW-1185">Reference proteome</keyword>
<gene>
    <name evidence="7 10" type="primary">hisS</name>
    <name evidence="10" type="ORF">MDPP_00238</name>
</gene>
<evidence type="ECO:0000313" key="10">
    <source>
        <dbReference type="EMBL" id="TVY12230.1"/>
    </source>
</evidence>
<dbReference type="RefSeq" id="WP_144658401.1">
    <property type="nucleotide sequence ID" value="NZ_VIAE01000005.1"/>
</dbReference>
<dbReference type="GO" id="GO:0006427">
    <property type="term" value="P:histidyl-tRNA aminoacylation"/>
    <property type="evidence" value="ECO:0007669"/>
    <property type="project" value="UniProtKB-UniRule"/>
</dbReference>
<keyword evidence="3 7" id="KW-0547">Nucleotide-binding</keyword>
<dbReference type="OrthoDB" id="9800814at2"/>
<dbReference type="PANTHER" id="PTHR43707">
    <property type="entry name" value="HISTIDYL-TRNA SYNTHETASE"/>
    <property type="match status" value="1"/>
</dbReference>
<evidence type="ECO:0000313" key="11">
    <source>
        <dbReference type="Proteomes" id="UP000320078"/>
    </source>
</evidence>
<evidence type="ECO:0000256" key="3">
    <source>
        <dbReference type="ARBA" id="ARBA00022741"/>
    </source>
</evidence>
<feature type="binding site" evidence="8">
    <location>
        <position position="257"/>
    </location>
    <ligand>
        <name>L-histidine</name>
        <dbReference type="ChEBI" id="CHEBI:57595"/>
    </ligand>
</feature>
<protein>
    <recommendedName>
        <fullName evidence="7">Histidine--tRNA ligase</fullName>
        <ecNumber evidence="7">6.1.1.21</ecNumber>
    </recommendedName>
    <alternativeName>
        <fullName evidence="7">Histidyl-tRNA synthetase</fullName>
        <shortName evidence="7">HisRS</shortName>
    </alternativeName>
</protein>
<dbReference type="PROSITE" id="PS50862">
    <property type="entry name" value="AA_TRNA_LIGASE_II"/>
    <property type="match status" value="1"/>
</dbReference>
<dbReference type="HAMAP" id="MF_00127">
    <property type="entry name" value="His_tRNA_synth"/>
    <property type="match status" value="1"/>
</dbReference>
<comment type="subunit">
    <text evidence="7">Homodimer.</text>
</comment>